<feature type="domain" description="DUF7226" evidence="1">
    <location>
        <begin position="17"/>
        <end position="144"/>
    </location>
</feature>
<dbReference type="OrthoDB" id="9764212at2"/>
<dbReference type="AlphaFoldDB" id="A0A5B8UVQ3"/>
<sequence length="342" mass="38652">MLIPSDEIPQADILADVIKTVITVSQGGTTYQAIAATINKVERQGRYYRKAAEIVGFITTPTKNRSVLTALGNTFIQTGPNLNNPLLLQCVLSARIFQRLIPFLELNSNHGVTKDQIVDFITSVAHLAANSMAPRRFSSVVSWLVDLHILERRADRFFLATLTINQAVNILSFENIDEPIMPRSTDLQEYRTVGLRVSQAQETIVTYRNLAATERADNAHRRLVNLVASRIRNVGALPRYNQIIDLATRYRDMDFIFEMKSITDANSKTQVRSALSQLYEYRYLQNLPNSNLVLVVENRLPAATEWMIEYLETDRNVSVIWDGDNELHATQRGASILNFLGL</sequence>
<evidence type="ECO:0000313" key="3">
    <source>
        <dbReference type="Proteomes" id="UP000321479"/>
    </source>
</evidence>
<reference evidence="2 3" key="1">
    <citation type="journal article" date="2017" name="Curr. Microbiol.">
        <title>Mucilaginibacter ginsenosidivorans sp. nov., Isolated from Soil of Ginseng Field.</title>
        <authorList>
            <person name="Kim M.M."/>
            <person name="Siddiqi M.Z."/>
            <person name="Im W.T."/>
        </authorList>
    </citation>
    <scope>NUCLEOTIDE SEQUENCE [LARGE SCALE GENOMIC DNA]</scope>
    <source>
        <strain evidence="2 3">Gsoil 3017</strain>
    </source>
</reference>
<organism evidence="2 3">
    <name type="scientific">Mucilaginibacter ginsenosidivorans</name>
    <dbReference type="NCBI Taxonomy" id="398053"/>
    <lineage>
        <taxon>Bacteria</taxon>
        <taxon>Pseudomonadati</taxon>
        <taxon>Bacteroidota</taxon>
        <taxon>Sphingobacteriia</taxon>
        <taxon>Sphingobacteriales</taxon>
        <taxon>Sphingobacteriaceae</taxon>
        <taxon>Mucilaginibacter</taxon>
    </lineage>
</organism>
<gene>
    <name evidence="2" type="ORF">FRZ54_09565</name>
</gene>
<dbReference type="Pfam" id="PF23871">
    <property type="entry name" value="DUF7226"/>
    <property type="match status" value="1"/>
</dbReference>
<evidence type="ECO:0000259" key="1">
    <source>
        <dbReference type="Pfam" id="PF23871"/>
    </source>
</evidence>
<proteinExistence type="predicted"/>
<dbReference type="InterPro" id="IPR055650">
    <property type="entry name" value="DUF7226"/>
</dbReference>
<dbReference type="KEGG" id="mgin:FRZ54_09565"/>
<keyword evidence="3" id="KW-1185">Reference proteome</keyword>
<accession>A0A5B8UVQ3</accession>
<protein>
    <recommendedName>
        <fullName evidence="1">DUF7226 domain-containing protein</fullName>
    </recommendedName>
</protein>
<evidence type="ECO:0000313" key="2">
    <source>
        <dbReference type="EMBL" id="QEC62815.1"/>
    </source>
</evidence>
<dbReference type="RefSeq" id="WP_147031392.1">
    <property type="nucleotide sequence ID" value="NZ_CP042436.1"/>
</dbReference>
<dbReference type="EMBL" id="CP042436">
    <property type="protein sequence ID" value="QEC62815.1"/>
    <property type="molecule type" value="Genomic_DNA"/>
</dbReference>
<name>A0A5B8UVQ3_9SPHI</name>
<dbReference type="Proteomes" id="UP000321479">
    <property type="component" value="Chromosome"/>
</dbReference>